<feature type="coiled-coil region" evidence="1">
    <location>
        <begin position="448"/>
        <end position="475"/>
    </location>
</feature>
<protein>
    <submittedName>
        <fullName evidence="4">Cross-pathway control 1</fullName>
    </submittedName>
</protein>
<sequence>MCSDAAVARRRGGFFVCARVQSHVARNGQLLVTLCKAMEQRLSNIVGSKCEGGALRLFPPAFSRPLTADTLDTPTITTHSTPTTTSESSFLEPLNLSLASRSFSSPSPLPFDLTSSTTASHQSSWLPSPAPQASRQPQNTSQTTFAQRQADFVLYDQPAQVSQRPQRAPSAPQPGHTFNNGQHFYANSAPSSTTEFQQPRLLQRPPVPLFSSSSNNIPQLHNATNMAGTMAAFCNTSRELTFFADLNSNNSFDSGASLMSNFNNGGYSMDHVSAFTAINDPSVAAGSTRTVSPKDIFNDAFGSAPPSTAFTNLTSPDIGDSPFINDPFECSPMFNGEPVISDTSDWFSLFPEQETKIADTVYAPAISMSMERTVSSQSMERSGSSSIGSPLVLDAHSRRKSSVTNSPATNGISKSRRRKGPLPNITVDPSDKIALKRARNTLAARESRQRKFDHVSTLEQRNNELEAEVEKWKSIAIAHGYSGQ</sequence>
<feature type="region of interest" description="Disordered" evidence="2">
    <location>
        <begin position="158"/>
        <end position="181"/>
    </location>
</feature>
<dbReference type="Proteomes" id="UP000265663">
    <property type="component" value="Unassembled WGS sequence"/>
</dbReference>
<organism evidence="4 5">
    <name type="scientific">Pyrenophora seminiperda CCB06</name>
    <dbReference type="NCBI Taxonomy" id="1302712"/>
    <lineage>
        <taxon>Eukaryota</taxon>
        <taxon>Fungi</taxon>
        <taxon>Dikarya</taxon>
        <taxon>Ascomycota</taxon>
        <taxon>Pezizomycotina</taxon>
        <taxon>Dothideomycetes</taxon>
        <taxon>Pleosporomycetidae</taxon>
        <taxon>Pleosporales</taxon>
        <taxon>Pleosporineae</taxon>
        <taxon>Pleosporaceae</taxon>
        <taxon>Pyrenophora</taxon>
    </lineage>
</organism>
<keyword evidence="5" id="KW-1185">Reference proteome</keyword>
<keyword evidence="1" id="KW-0175">Coiled coil</keyword>
<evidence type="ECO:0000256" key="2">
    <source>
        <dbReference type="SAM" id="MobiDB-lite"/>
    </source>
</evidence>
<reference evidence="4 5" key="1">
    <citation type="journal article" date="2014" name="PLoS ONE">
        <title>De novo Genome Assembly of the Fungal Plant Pathogen Pyrenophora semeniperda.</title>
        <authorList>
            <person name="Soliai M.M."/>
            <person name="Meyer S.E."/>
            <person name="Udall J.A."/>
            <person name="Elzinga D.E."/>
            <person name="Hermansen R.A."/>
            <person name="Bodily P.M."/>
            <person name="Hart A.A."/>
            <person name="Coleman C.E."/>
        </authorList>
    </citation>
    <scope>NUCLEOTIDE SEQUENCE [LARGE SCALE GENOMIC DNA]</scope>
    <source>
        <strain evidence="4 5">CCB06</strain>
        <tissue evidence="4">Mycelium</tissue>
    </source>
</reference>
<dbReference type="Pfam" id="PF00170">
    <property type="entry name" value="bZIP_1"/>
    <property type="match status" value="1"/>
</dbReference>
<feature type="compositionally biased region" description="Low complexity" evidence="2">
    <location>
        <begin position="162"/>
        <end position="174"/>
    </location>
</feature>
<evidence type="ECO:0000313" key="4">
    <source>
        <dbReference type="EMBL" id="RMZ69113.1"/>
    </source>
</evidence>
<dbReference type="InterPro" id="IPR004827">
    <property type="entry name" value="bZIP"/>
</dbReference>
<dbReference type="EMBL" id="KE747817">
    <property type="protein sequence ID" value="RMZ69113.1"/>
    <property type="molecule type" value="Genomic_DNA"/>
</dbReference>
<dbReference type="GO" id="GO:0003700">
    <property type="term" value="F:DNA-binding transcription factor activity"/>
    <property type="evidence" value="ECO:0007669"/>
    <property type="project" value="InterPro"/>
</dbReference>
<feature type="region of interest" description="Disordered" evidence="2">
    <location>
        <begin position="68"/>
        <end position="91"/>
    </location>
</feature>
<dbReference type="AlphaFoldDB" id="A0A3M7M3R7"/>
<evidence type="ECO:0000256" key="1">
    <source>
        <dbReference type="SAM" id="Coils"/>
    </source>
</evidence>
<feature type="region of interest" description="Disordered" evidence="2">
    <location>
        <begin position="395"/>
        <end position="430"/>
    </location>
</feature>
<accession>A0A3M7M3R7</accession>
<feature type="domain" description="BZIP" evidence="3">
    <location>
        <begin position="436"/>
        <end position="450"/>
    </location>
</feature>
<dbReference type="InterPro" id="IPR046347">
    <property type="entry name" value="bZIP_sf"/>
</dbReference>
<name>A0A3M7M3R7_9PLEO</name>
<dbReference type="OrthoDB" id="5419235at2759"/>
<feature type="region of interest" description="Disordered" evidence="2">
    <location>
        <begin position="113"/>
        <end position="144"/>
    </location>
</feature>
<feature type="compositionally biased region" description="Polar residues" evidence="2">
    <location>
        <begin position="402"/>
        <end position="413"/>
    </location>
</feature>
<evidence type="ECO:0000259" key="3">
    <source>
        <dbReference type="PROSITE" id="PS00036"/>
    </source>
</evidence>
<evidence type="ECO:0000313" key="5">
    <source>
        <dbReference type="Proteomes" id="UP000265663"/>
    </source>
</evidence>
<dbReference type="CDD" id="cd12193">
    <property type="entry name" value="bZIP_GCN4"/>
    <property type="match status" value="1"/>
</dbReference>
<dbReference type="Gene3D" id="3.30.160.60">
    <property type="entry name" value="Classic Zinc Finger"/>
    <property type="match status" value="1"/>
</dbReference>
<dbReference type="PROSITE" id="PS00036">
    <property type="entry name" value="BZIP_BASIC"/>
    <property type="match status" value="1"/>
</dbReference>
<proteinExistence type="predicted"/>
<gene>
    <name evidence="4" type="ORF">GMOD_00003032</name>
</gene>
<dbReference type="SUPFAM" id="SSF57959">
    <property type="entry name" value="Leucine zipper domain"/>
    <property type="match status" value="1"/>
</dbReference>